<protein>
    <submittedName>
        <fullName evidence="1">Uncharacterized protein</fullName>
    </submittedName>
</protein>
<evidence type="ECO:0000313" key="1">
    <source>
        <dbReference type="EMBL" id="QDU10748.1"/>
    </source>
</evidence>
<dbReference type="RefSeq" id="WP_145178640.1">
    <property type="nucleotide sequence ID" value="NZ_CP037422.1"/>
</dbReference>
<keyword evidence="2" id="KW-1185">Reference proteome</keyword>
<dbReference type="OrthoDB" id="10013429at2"/>
<sequence>MTDKDDIALKPHKFNDNVKRNLMFHIWPKESARPVWMKFINNLKRDIEIFNHKRIVGIAHGTDTADPQEVKDLLKEYIEEFIVHENQKELGEVQTFPEMLEYVMNENPDEVTFYGHAKGVNHNPGTIAHAWADLMYEANVHYHKKVEFLLQRGFGLVGPFKHNSNRGHSDAWGGHGWHYSGTMFWFRNSEIWASNWRDILPIYHGVEAWPGRQLRSEYAACLFYEPRDSMYNSNQFRNLILPAWEKWKIENASYHYTRNQSLEFLPDH</sequence>
<dbReference type="Proteomes" id="UP000318384">
    <property type="component" value="Chromosome"/>
</dbReference>
<evidence type="ECO:0000313" key="2">
    <source>
        <dbReference type="Proteomes" id="UP000318384"/>
    </source>
</evidence>
<dbReference type="EMBL" id="CP037422">
    <property type="protein sequence ID" value="QDU10748.1"/>
    <property type="molecule type" value="Genomic_DNA"/>
</dbReference>
<organism evidence="1 2">
    <name type="scientific">Gimesia aquarii</name>
    <dbReference type="NCBI Taxonomy" id="2527964"/>
    <lineage>
        <taxon>Bacteria</taxon>
        <taxon>Pseudomonadati</taxon>
        <taxon>Planctomycetota</taxon>
        <taxon>Planctomycetia</taxon>
        <taxon>Planctomycetales</taxon>
        <taxon>Planctomycetaceae</taxon>
        <taxon>Gimesia</taxon>
    </lineage>
</organism>
<proteinExistence type="predicted"/>
<reference evidence="1 2" key="1">
    <citation type="submission" date="2019-03" db="EMBL/GenBank/DDBJ databases">
        <title>Deep-cultivation of Planctomycetes and their phenomic and genomic characterization uncovers novel biology.</title>
        <authorList>
            <person name="Wiegand S."/>
            <person name="Jogler M."/>
            <person name="Boedeker C."/>
            <person name="Pinto D."/>
            <person name="Vollmers J."/>
            <person name="Rivas-Marin E."/>
            <person name="Kohn T."/>
            <person name="Peeters S.H."/>
            <person name="Heuer A."/>
            <person name="Rast P."/>
            <person name="Oberbeckmann S."/>
            <person name="Bunk B."/>
            <person name="Jeske O."/>
            <person name="Meyerdierks A."/>
            <person name="Storesund J.E."/>
            <person name="Kallscheuer N."/>
            <person name="Luecker S."/>
            <person name="Lage O.M."/>
            <person name="Pohl T."/>
            <person name="Merkel B.J."/>
            <person name="Hornburger P."/>
            <person name="Mueller R.-W."/>
            <person name="Bruemmer F."/>
            <person name="Labrenz M."/>
            <person name="Spormann A.M."/>
            <person name="Op den Camp H."/>
            <person name="Overmann J."/>
            <person name="Amann R."/>
            <person name="Jetten M.S.M."/>
            <person name="Mascher T."/>
            <person name="Medema M.H."/>
            <person name="Devos D.P."/>
            <person name="Kaster A.-K."/>
            <person name="Ovreas L."/>
            <person name="Rohde M."/>
            <person name="Galperin M.Y."/>
            <person name="Jogler C."/>
        </authorList>
    </citation>
    <scope>NUCLEOTIDE SEQUENCE [LARGE SCALE GENOMIC DNA]</scope>
    <source>
        <strain evidence="1 2">V202</strain>
    </source>
</reference>
<gene>
    <name evidence="1" type="ORF">V202x_41600</name>
</gene>
<accession>A0A517WZS1</accession>
<name>A0A517WZS1_9PLAN</name>
<dbReference type="AlphaFoldDB" id="A0A517WZS1"/>